<dbReference type="AlphaFoldDB" id="A0A367YZL9"/>
<evidence type="ECO:0000256" key="3">
    <source>
        <dbReference type="ARBA" id="ARBA00022448"/>
    </source>
</evidence>
<comment type="caution">
    <text evidence="9">The sequence shown here is derived from an EMBL/GenBank/DDBJ whole genome shotgun (WGS) entry which is preliminary data.</text>
</comment>
<keyword evidence="5 7" id="KW-1133">Transmembrane helix</keyword>
<organism evidence="9 10">
    <name type="scientific">Desertihabitans brevis</name>
    <dbReference type="NCBI Taxonomy" id="2268447"/>
    <lineage>
        <taxon>Bacteria</taxon>
        <taxon>Bacillati</taxon>
        <taxon>Actinomycetota</taxon>
        <taxon>Actinomycetes</taxon>
        <taxon>Propionibacteriales</taxon>
        <taxon>Propionibacteriaceae</taxon>
        <taxon>Desertihabitans</taxon>
    </lineage>
</organism>
<comment type="subcellular location">
    <subcellularLocation>
        <location evidence="1">Membrane</location>
        <topology evidence="1">Multi-pass membrane protein</topology>
    </subcellularLocation>
</comment>
<comment type="similarity">
    <text evidence="2">Belongs to the cation diffusion facilitator (CDF) transporter (TC 2.A.4) family.</text>
</comment>
<dbReference type="PANTHER" id="PTHR43840:SF15">
    <property type="entry name" value="MITOCHONDRIAL METAL TRANSPORTER 1-RELATED"/>
    <property type="match status" value="1"/>
</dbReference>
<accession>A0A367YZL9</accession>
<feature type="transmembrane region" description="Helical" evidence="7">
    <location>
        <begin position="91"/>
        <end position="110"/>
    </location>
</feature>
<dbReference type="InterPro" id="IPR050291">
    <property type="entry name" value="CDF_Transporter"/>
</dbReference>
<dbReference type="RefSeq" id="WP_114125011.1">
    <property type="nucleotide sequence ID" value="NZ_QOUI01000001.1"/>
</dbReference>
<evidence type="ECO:0000313" key="9">
    <source>
        <dbReference type="EMBL" id="RCK71310.1"/>
    </source>
</evidence>
<dbReference type="EMBL" id="QOUI01000001">
    <property type="protein sequence ID" value="RCK71310.1"/>
    <property type="molecule type" value="Genomic_DNA"/>
</dbReference>
<feature type="domain" description="Cation efflux protein transmembrane" evidence="8">
    <location>
        <begin position="33"/>
        <end position="229"/>
    </location>
</feature>
<gene>
    <name evidence="9" type="ORF">DT076_02420</name>
</gene>
<evidence type="ECO:0000256" key="5">
    <source>
        <dbReference type="ARBA" id="ARBA00022989"/>
    </source>
</evidence>
<evidence type="ECO:0000313" key="10">
    <source>
        <dbReference type="Proteomes" id="UP000252770"/>
    </source>
</evidence>
<dbReference type="PANTHER" id="PTHR43840">
    <property type="entry name" value="MITOCHONDRIAL METAL TRANSPORTER 1-RELATED"/>
    <property type="match status" value="1"/>
</dbReference>
<feature type="transmembrane region" description="Helical" evidence="7">
    <location>
        <begin position="179"/>
        <end position="201"/>
    </location>
</feature>
<dbReference type="Pfam" id="PF01545">
    <property type="entry name" value="Cation_efflux"/>
    <property type="match status" value="1"/>
</dbReference>
<feature type="transmembrane region" description="Helical" evidence="7">
    <location>
        <begin position="25"/>
        <end position="46"/>
    </location>
</feature>
<keyword evidence="10" id="KW-1185">Reference proteome</keyword>
<dbReference type="SUPFAM" id="SSF161111">
    <property type="entry name" value="Cation efflux protein transmembrane domain-like"/>
    <property type="match status" value="1"/>
</dbReference>
<keyword evidence="6 7" id="KW-0472">Membrane</keyword>
<dbReference type="InterPro" id="IPR058533">
    <property type="entry name" value="Cation_efflux_TM"/>
</dbReference>
<protein>
    <submittedName>
        <fullName evidence="9">Cation transporter</fullName>
    </submittedName>
</protein>
<evidence type="ECO:0000256" key="6">
    <source>
        <dbReference type="ARBA" id="ARBA00023136"/>
    </source>
</evidence>
<evidence type="ECO:0000256" key="1">
    <source>
        <dbReference type="ARBA" id="ARBA00004141"/>
    </source>
</evidence>
<name>A0A367YZL9_9ACTN</name>
<proteinExistence type="inferred from homology"/>
<dbReference type="InterPro" id="IPR027469">
    <property type="entry name" value="Cation_efflux_TMD_sf"/>
</dbReference>
<evidence type="ECO:0000256" key="2">
    <source>
        <dbReference type="ARBA" id="ARBA00008114"/>
    </source>
</evidence>
<sequence length="329" mass="36015">MSRHDLGHPALPEERRRDVRRAVRLEVVSLGYLLTCVAVVAATMGNSQAMKAAWIEDLLSLIPPTAFLVAVRVARKPPDPEHPYGHHRSVATGHLVAAVALLTMGLYLLYDNVTKLVTAEHPSIGTVQLLGVTFWQGWLMVAAMVYTGVGPVILGRLKLPLAERLHDKVLHADADMNKADWMTAGGAVLGVIGIGLGLWWADAVAALAISVSVLRDGWRNVRHAVDALVDARAHTVDDTEPHPLNEAARQRLAELDWVREVGIRVRDQGHVFHLEAFVVPHQEQVGVAQLEGAAHLLEELDWKIHDVVVTVVSELPEGKVFVTRGDNRS</sequence>
<keyword evidence="4 7" id="KW-0812">Transmembrane</keyword>
<feature type="transmembrane region" description="Helical" evidence="7">
    <location>
        <begin position="138"/>
        <end position="159"/>
    </location>
</feature>
<dbReference type="Proteomes" id="UP000252770">
    <property type="component" value="Unassembled WGS sequence"/>
</dbReference>
<reference evidence="9 10" key="1">
    <citation type="submission" date="2018-07" db="EMBL/GenBank/DDBJ databases">
        <title>Desertimonas flava gen. nov. sp. nov.</title>
        <authorList>
            <person name="Liu S."/>
        </authorList>
    </citation>
    <scope>NUCLEOTIDE SEQUENCE [LARGE SCALE GENOMIC DNA]</scope>
    <source>
        <strain evidence="9 10">16Sb5-5</strain>
    </source>
</reference>
<evidence type="ECO:0000259" key="8">
    <source>
        <dbReference type="Pfam" id="PF01545"/>
    </source>
</evidence>
<evidence type="ECO:0000256" key="7">
    <source>
        <dbReference type="SAM" id="Phobius"/>
    </source>
</evidence>
<dbReference type="GO" id="GO:0016020">
    <property type="term" value="C:membrane"/>
    <property type="evidence" value="ECO:0007669"/>
    <property type="project" value="UniProtKB-SubCell"/>
</dbReference>
<dbReference type="Gene3D" id="1.20.1510.10">
    <property type="entry name" value="Cation efflux protein transmembrane domain"/>
    <property type="match status" value="1"/>
</dbReference>
<evidence type="ECO:0000256" key="4">
    <source>
        <dbReference type="ARBA" id="ARBA00022692"/>
    </source>
</evidence>
<dbReference type="NCBIfam" id="TIGR01297">
    <property type="entry name" value="CDF"/>
    <property type="match status" value="1"/>
</dbReference>
<dbReference type="GO" id="GO:0008324">
    <property type="term" value="F:monoatomic cation transmembrane transporter activity"/>
    <property type="evidence" value="ECO:0007669"/>
    <property type="project" value="InterPro"/>
</dbReference>
<keyword evidence="3" id="KW-0813">Transport</keyword>
<dbReference type="InterPro" id="IPR002524">
    <property type="entry name" value="Cation_efflux"/>
</dbReference>